<reference evidence="3" key="2">
    <citation type="journal article" date="2010" name="Genome Res.">
        <title>Population genomic sequencing of Coccidioides fungi reveals recent hybridization and transposon control.</title>
        <authorList>
            <person name="Neafsey D.E."/>
            <person name="Barker B.M."/>
            <person name="Sharpton T.J."/>
            <person name="Stajich J.E."/>
            <person name="Park D.J."/>
            <person name="Whiston E."/>
            <person name="Hung C.-Y."/>
            <person name="McMahan C."/>
            <person name="White J."/>
            <person name="Sykes S."/>
            <person name="Heiman D."/>
            <person name="Young S."/>
            <person name="Zeng Q."/>
            <person name="Abouelleil A."/>
            <person name="Aftuck L."/>
            <person name="Bessette D."/>
            <person name="Brown A."/>
            <person name="FitzGerald M."/>
            <person name="Lui A."/>
            <person name="Macdonald J.P."/>
            <person name="Priest M."/>
            <person name="Orbach M.J."/>
            <person name="Galgiani J.N."/>
            <person name="Kirkland T.N."/>
            <person name="Cole G.T."/>
            <person name="Birren B.W."/>
            <person name="Henn M.R."/>
            <person name="Taylor J.W."/>
            <person name="Rounsley S.D."/>
        </authorList>
    </citation>
    <scope>GENOME REANNOTATION</scope>
    <source>
        <strain evidence="3">RS</strain>
    </source>
</reference>
<proteinExistence type="predicted"/>
<evidence type="ECO:0000313" key="2">
    <source>
        <dbReference type="EMBL" id="KJF61181.1"/>
    </source>
</evidence>
<gene>
    <name evidence="2" type="ORF">CIMG_13470</name>
</gene>
<dbReference type="Proteomes" id="UP000001261">
    <property type="component" value="Unassembled WGS sequence"/>
</dbReference>
<reference evidence="3" key="1">
    <citation type="journal article" date="2009" name="Genome Res.">
        <title>Comparative genomic analyses of the human fungal pathogens Coccidioides and their relatives.</title>
        <authorList>
            <person name="Sharpton T.J."/>
            <person name="Stajich J.E."/>
            <person name="Rounsley S.D."/>
            <person name="Gardner M.J."/>
            <person name="Wortman J.R."/>
            <person name="Jordar V.S."/>
            <person name="Maiti R."/>
            <person name="Kodira C.D."/>
            <person name="Neafsey D.E."/>
            <person name="Zeng Q."/>
            <person name="Hung C.-Y."/>
            <person name="McMahan C."/>
            <person name="Muszewska A."/>
            <person name="Grynberg M."/>
            <person name="Mandel M.A."/>
            <person name="Kellner E.M."/>
            <person name="Barker B.M."/>
            <person name="Galgiani J.N."/>
            <person name="Orbach M.J."/>
            <person name="Kirkland T.N."/>
            <person name="Cole G.T."/>
            <person name="Henn M.R."/>
            <person name="Birren B.W."/>
            <person name="Taylor J.W."/>
        </authorList>
    </citation>
    <scope>NUCLEOTIDE SEQUENCE [LARGE SCALE GENOMIC DNA]</scope>
    <source>
        <strain evidence="3">RS</strain>
    </source>
</reference>
<name>A0A0D8JW92_COCIM</name>
<feature type="compositionally biased region" description="Basic and acidic residues" evidence="1">
    <location>
        <begin position="105"/>
        <end position="115"/>
    </location>
</feature>
<evidence type="ECO:0000256" key="1">
    <source>
        <dbReference type="SAM" id="MobiDB-lite"/>
    </source>
</evidence>
<feature type="compositionally biased region" description="Basic and acidic residues" evidence="1">
    <location>
        <begin position="123"/>
        <end position="132"/>
    </location>
</feature>
<evidence type="ECO:0000313" key="3">
    <source>
        <dbReference type="Proteomes" id="UP000001261"/>
    </source>
</evidence>
<accession>A0A0D8JW92</accession>
<keyword evidence="3" id="KW-1185">Reference proteome</keyword>
<feature type="compositionally biased region" description="Basic and acidic residues" evidence="1">
    <location>
        <begin position="73"/>
        <end position="85"/>
    </location>
</feature>
<dbReference type="VEuPathDB" id="FungiDB:CIMG_13470"/>
<protein>
    <submittedName>
        <fullName evidence="2">Uncharacterized protein</fullName>
    </submittedName>
</protein>
<dbReference type="InParanoid" id="A0A0D8JW92"/>
<dbReference type="KEGG" id="cim:CIMG_13470"/>
<sequence>MTDLGLDDDIMKKVWQMLGLVPLKKLVITSKALLVMQSPVKSSDKMSAEPDPEQPLQHADPPENEALTEITEGDLKTPDSPHKSLQDSAPVRVLIPDLSSLPSLDKTDDNDKENEASEDGTENSDKEIKKSDTSSQKCKTLLCTQSLCSIKRSRVSKNS</sequence>
<organism evidence="2 3">
    <name type="scientific">Coccidioides immitis (strain RS)</name>
    <name type="common">Valley fever fungus</name>
    <dbReference type="NCBI Taxonomy" id="246410"/>
    <lineage>
        <taxon>Eukaryota</taxon>
        <taxon>Fungi</taxon>
        <taxon>Dikarya</taxon>
        <taxon>Ascomycota</taxon>
        <taxon>Pezizomycotina</taxon>
        <taxon>Eurotiomycetes</taxon>
        <taxon>Eurotiomycetidae</taxon>
        <taxon>Onygenales</taxon>
        <taxon>Onygenaceae</taxon>
        <taxon>Coccidioides</taxon>
    </lineage>
</organism>
<dbReference type="RefSeq" id="XP_004446238.1">
    <property type="nucleotide sequence ID" value="XM_004446181.1"/>
</dbReference>
<dbReference type="GeneID" id="24165097"/>
<feature type="region of interest" description="Disordered" evidence="1">
    <location>
        <begin position="39"/>
        <end position="137"/>
    </location>
</feature>
<dbReference type="AlphaFoldDB" id="A0A0D8JW92"/>
<dbReference type="EMBL" id="GG704914">
    <property type="protein sequence ID" value="KJF61181.1"/>
    <property type="molecule type" value="Genomic_DNA"/>
</dbReference>